<dbReference type="AlphaFoldDB" id="D4XNJ4"/>
<gene>
    <name evidence="2" type="ORF">HMP0015_1286</name>
</gene>
<proteinExistence type="predicted"/>
<evidence type="ECO:0000313" key="3">
    <source>
        <dbReference type="Proteomes" id="UP000003085"/>
    </source>
</evidence>
<protein>
    <recommendedName>
        <fullName evidence="1">Winged helix-turn-helix domain-containing protein</fullName>
    </recommendedName>
</protein>
<accession>D4XNJ4</accession>
<reference evidence="3" key="1">
    <citation type="submission" date="2010-03" db="EMBL/GenBank/DDBJ databases">
        <title>Complete sequence of Mobiluncus curtisii ATCC 43063.</title>
        <authorList>
            <person name="Muzny D."/>
            <person name="Qin X."/>
            <person name="Deng J."/>
            <person name="Jiang H."/>
            <person name="Liu Y."/>
            <person name="Qu J."/>
            <person name="Song X.-Z."/>
            <person name="Zhang L."/>
            <person name="Thornton R."/>
            <person name="Coyle M."/>
            <person name="Francisco L."/>
            <person name="Jackson L."/>
            <person name="Javaid M."/>
            <person name="Korchina V."/>
            <person name="Kovar C."/>
            <person name="Mata R."/>
            <person name="Mathew T."/>
            <person name="Ngo R."/>
            <person name="Nguyen L."/>
            <person name="Nguyen N."/>
            <person name="Okwuonu G."/>
            <person name="Ongeri F."/>
            <person name="Pham C."/>
            <person name="Simmons D."/>
            <person name="Wilczek-Boney K."/>
            <person name="Hale W."/>
            <person name="Jakkamsetti A."/>
            <person name="Pham P."/>
            <person name="Ruth R."/>
            <person name="San Lucas F."/>
            <person name="Warren J."/>
            <person name="Zhang J."/>
            <person name="Zhao Z."/>
            <person name="Zhou C."/>
            <person name="Zhu D."/>
            <person name="Lee S."/>
            <person name="Bess C."/>
            <person name="Blankenburg K."/>
            <person name="Forbes L."/>
            <person name="Fu Q."/>
            <person name="Gubbala S."/>
            <person name="Hirani K."/>
            <person name="Jayaseelan J.C."/>
            <person name="Lara F."/>
            <person name="Munidasa M."/>
            <person name="Palculict T."/>
            <person name="Patil S."/>
            <person name="Pu L.-L."/>
            <person name="Saada N."/>
            <person name="Tang L."/>
            <person name="Weissenberger G."/>
            <person name="Zhu Y."/>
            <person name="Hemphill L."/>
            <person name="Shang Y."/>
            <person name="Youmans B."/>
            <person name="Ayvaz T."/>
            <person name="Ross M."/>
            <person name="Santibanez J."/>
            <person name="Aqrawi P."/>
            <person name="Gross S."/>
            <person name="Joshi V."/>
            <person name="Fowler G."/>
            <person name="Nazareth L."/>
            <person name="Reid J."/>
            <person name="Worley K."/>
            <person name="Petrosino J."/>
            <person name="Highlander S."/>
            <person name="Gibbs R."/>
            <person name="Gibbs R."/>
        </authorList>
    </citation>
    <scope>NUCLEOTIDE SEQUENCE [LARGE SCALE GENOMIC DNA]</scope>
    <source>
        <strain evidence="3">ATCC 19194</strain>
    </source>
</reference>
<dbReference type="InterPro" id="IPR055245">
    <property type="entry name" value="HTH_proteobacteria"/>
</dbReference>
<dbReference type="Proteomes" id="UP000003085">
    <property type="component" value="Unassembled WGS sequence"/>
</dbReference>
<feature type="domain" description="Winged helix-turn-helix" evidence="1">
    <location>
        <begin position="22"/>
        <end position="78"/>
    </location>
</feature>
<comment type="caution">
    <text evidence="2">The sequence shown here is derived from an EMBL/GenBank/DDBJ whole genome shotgun (WGS) entry which is preliminary data.</text>
</comment>
<sequence length="86" mass="9619">MAQQSESQCSDGGITMINHQTAVLNHLKQGKTLSQAEAIELCDCYRLSAVIDRLRKQGFEIVTHNEKNLNSKGTHARYELIGEFKA</sequence>
<name>D4XNJ4_ACIHA</name>
<dbReference type="Pfam" id="PF14090">
    <property type="entry name" value="HTH_39"/>
    <property type="match status" value="1"/>
</dbReference>
<evidence type="ECO:0000313" key="2">
    <source>
        <dbReference type="EMBL" id="EFF83235.1"/>
    </source>
</evidence>
<dbReference type="EMBL" id="ADMT01000123">
    <property type="protein sequence ID" value="EFF83235.1"/>
    <property type="molecule type" value="Genomic_DNA"/>
</dbReference>
<evidence type="ECO:0000259" key="1">
    <source>
        <dbReference type="Pfam" id="PF14090"/>
    </source>
</evidence>
<dbReference type="HOGENOM" id="CLU_178240_0_0_6"/>
<organism evidence="2 3">
    <name type="scientific">Acinetobacter haemolyticus ATCC 19194</name>
    <dbReference type="NCBI Taxonomy" id="707232"/>
    <lineage>
        <taxon>Bacteria</taxon>
        <taxon>Pseudomonadati</taxon>
        <taxon>Pseudomonadota</taxon>
        <taxon>Gammaproteobacteria</taxon>
        <taxon>Moraxellales</taxon>
        <taxon>Moraxellaceae</taxon>
        <taxon>Acinetobacter</taxon>
    </lineage>
</organism>